<comment type="caution">
    <text evidence="2">The sequence shown here is derived from an EMBL/GenBank/DDBJ whole genome shotgun (WGS) entry which is preliminary data.</text>
</comment>
<evidence type="ECO:0000313" key="2">
    <source>
        <dbReference type="EMBL" id="RVU92312.1"/>
    </source>
</evidence>
<feature type="transmembrane region" description="Helical" evidence="1">
    <location>
        <begin position="12"/>
        <end position="37"/>
    </location>
</feature>
<gene>
    <name evidence="2" type="ORF">EK398_23405</name>
</gene>
<sequence>MSPIRQSCDWKEVCFVFTNFICSLLVGLLSALFSYWLNNRNKKLLSPQKKPQRIRPLWGFRVFRVHLFAIKL</sequence>
<keyword evidence="2" id="KW-0614">Plasmid</keyword>
<evidence type="ECO:0000256" key="1">
    <source>
        <dbReference type="SAM" id="Phobius"/>
    </source>
</evidence>
<dbReference type="NCBIfam" id="NF033608">
    <property type="entry name" value="type_I_tox_Fst"/>
    <property type="match status" value="1"/>
</dbReference>
<dbReference type="AlphaFoldDB" id="A0A437UFA3"/>
<organism evidence="2">
    <name type="scientific">Enterococcus avium</name>
    <name type="common">Streptococcus avium</name>
    <dbReference type="NCBI Taxonomy" id="33945"/>
    <lineage>
        <taxon>Bacteria</taxon>
        <taxon>Bacillati</taxon>
        <taxon>Bacillota</taxon>
        <taxon>Bacilli</taxon>
        <taxon>Lactobacillales</taxon>
        <taxon>Enterococcaceae</taxon>
        <taxon>Enterococcus</taxon>
    </lineage>
</organism>
<keyword evidence="1" id="KW-1133">Transmembrane helix</keyword>
<dbReference type="Proteomes" id="UP000288388">
    <property type="component" value="Plasmid plc055918-1"/>
</dbReference>
<reference evidence="2" key="1">
    <citation type="submission" date="2018-12" db="EMBL/GenBank/DDBJ databases">
        <title>A novel vanA-carrying plasmid in a clinical isolate of Enterococcus avium.</title>
        <authorList>
            <person name="Bernasconi O.J."/>
            <person name="Luzzaro F."/>
            <person name="Endimiani A."/>
        </authorList>
    </citation>
    <scope>NUCLEOTIDE SEQUENCE [LARGE SCALE GENOMIC DNA]</scope>
    <source>
        <strain evidence="2">LC0559/18</strain>
        <plasmid evidence="2">pLC055918-1</plasmid>
    </source>
</reference>
<proteinExistence type="predicted"/>
<protein>
    <submittedName>
        <fullName evidence="2">Type I toxin-antitoxin system Fst family toxin</fullName>
    </submittedName>
</protein>
<keyword evidence="1" id="KW-0812">Transmembrane</keyword>
<name>A0A437UFA3_ENTAV</name>
<geneLocation type="plasmid" evidence="2">
    <name>pLC055918-1</name>
</geneLocation>
<keyword evidence="1" id="KW-0472">Membrane</keyword>
<accession>A0A437UFA3</accession>
<dbReference type="EMBL" id="RYZS01000003">
    <property type="protein sequence ID" value="RVU92312.1"/>
    <property type="molecule type" value="Genomic_DNA"/>
</dbReference>